<protein>
    <submittedName>
        <fullName evidence="1">Uncharacterized protein</fullName>
    </submittedName>
</protein>
<evidence type="ECO:0000313" key="2">
    <source>
        <dbReference type="Proteomes" id="UP000186817"/>
    </source>
</evidence>
<reference evidence="1 2" key="1">
    <citation type="submission" date="2016-02" db="EMBL/GenBank/DDBJ databases">
        <title>Genome analysis of coral dinoflagellate symbionts highlights evolutionary adaptations to a symbiotic lifestyle.</title>
        <authorList>
            <person name="Aranda M."/>
            <person name="Li Y."/>
            <person name="Liew Y.J."/>
            <person name="Baumgarten S."/>
            <person name="Simakov O."/>
            <person name="Wilson M."/>
            <person name="Piel J."/>
            <person name="Ashoor H."/>
            <person name="Bougouffa S."/>
            <person name="Bajic V.B."/>
            <person name="Ryu T."/>
            <person name="Ravasi T."/>
            <person name="Bayer T."/>
            <person name="Micklem G."/>
            <person name="Kim H."/>
            <person name="Bhak J."/>
            <person name="Lajeunesse T.C."/>
            <person name="Voolstra C.R."/>
        </authorList>
    </citation>
    <scope>NUCLEOTIDE SEQUENCE [LARGE SCALE GENOMIC DNA]</scope>
    <source>
        <strain evidence="1 2">CCMP2467</strain>
    </source>
</reference>
<dbReference type="EMBL" id="LSRX01001738">
    <property type="protein sequence ID" value="OLP77608.1"/>
    <property type="molecule type" value="Genomic_DNA"/>
</dbReference>
<evidence type="ECO:0000313" key="1">
    <source>
        <dbReference type="EMBL" id="OLP77608.1"/>
    </source>
</evidence>
<comment type="caution">
    <text evidence="1">The sequence shown here is derived from an EMBL/GenBank/DDBJ whole genome shotgun (WGS) entry which is preliminary data.</text>
</comment>
<dbReference type="AlphaFoldDB" id="A0A1Q9C3V9"/>
<dbReference type="Proteomes" id="UP000186817">
    <property type="component" value="Unassembled WGS sequence"/>
</dbReference>
<sequence length="358" mass="39129">MDNFDAQVPDCLEKLCTGPLTGEAWLPSSLSTSTGGAEAWERTNFCELMLGASADILPLLQIELQSRGGDVDTLRFFEEDWRSDAQHGAGSVEGAIARSTTKRQPKLRTVFDREPSRGGEVLALPTCNSMGREEKHLIKATQDLVQTQGRSKRQLFSPTNSRNHKPLLVTRKAQAGDLAVENFMVRNRVEVFFCKQGGEATRLSRSASAQRNAQQAARGARHESAVSWSLDSLRGNVLAGFRHYKRAWRDGWELVRMLVRTARHNFTAELCVRTVGVVHTGKENNTVKLPVQTKAMTDVKAAARPPLKGLAPFTEHGLGVYPGRLIRCGAELVVPVLCSLAFVAALPGTANVNADVTG</sequence>
<keyword evidence="2" id="KW-1185">Reference proteome</keyword>
<organism evidence="1 2">
    <name type="scientific">Symbiodinium microadriaticum</name>
    <name type="common">Dinoflagellate</name>
    <name type="synonym">Zooxanthella microadriatica</name>
    <dbReference type="NCBI Taxonomy" id="2951"/>
    <lineage>
        <taxon>Eukaryota</taxon>
        <taxon>Sar</taxon>
        <taxon>Alveolata</taxon>
        <taxon>Dinophyceae</taxon>
        <taxon>Suessiales</taxon>
        <taxon>Symbiodiniaceae</taxon>
        <taxon>Symbiodinium</taxon>
    </lineage>
</organism>
<accession>A0A1Q9C3V9</accession>
<gene>
    <name evidence="1" type="ORF">AK812_SmicGene42318</name>
</gene>
<proteinExistence type="predicted"/>
<name>A0A1Q9C3V9_SYMMI</name>